<dbReference type="CDD" id="cd07503">
    <property type="entry name" value="HAD_HisB-N"/>
    <property type="match status" value="1"/>
</dbReference>
<dbReference type="Gene3D" id="3.40.50.1000">
    <property type="entry name" value="HAD superfamily/HAD-like"/>
    <property type="match status" value="1"/>
</dbReference>
<accession>A0A415LEW0</accession>
<organism evidence="11 12">
    <name type="scientific">Eubacterium ventriosum</name>
    <dbReference type="NCBI Taxonomy" id="39496"/>
    <lineage>
        <taxon>Bacteria</taxon>
        <taxon>Bacillati</taxon>
        <taxon>Bacillota</taxon>
        <taxon>Clostridia</taxon>
        <taxon>Eubacteriales</taxon>
        <taxon>Eubacteriaceae</taxon>
        <taxon>Eubacterium</taxon>
    </lineage>
</organism>
<protein>
    <recommendedName>
        <fullName evidence="9">D,D-heptose 1,7-bisphosphate phosphatase</fullName>
    </recommendedName>
</protein>
<dbReference type="InterPro" id="IPR004446">
    <property type="entry name" value="Heptose_bisP_phosphatase"/>
</dbReference>
<name>A0A415LEW0_9FIRM</name>
<comment type="subunit">
    <text evidence="4">Monomer.</text>
</comment>
<dbReference type="SUPFAM" id="SSF56784">
    <property type="entry name" value="HAD-like"/>
    <property type="match status" value="1"/>
</dbReference>
<evidence type="ECO:0000313" key="11">
    <source>
        <dbReference type="EMBL" id="RHL47085.1"/>
    </source>
</evidence>
<comment type="subcellular location">
    <subcellularLocation>
        <location evidence="2">Cytoplasm</location>
    </subcellularLocation>
</comment>
<dbReference type="InterPro" id="IPR006549">
    <property type="entry name" value="HAD-SF_hydro_IIIA"/>
</dbReference>
<evidence type="ECO:0000256" key="4">
    <source>
        <dbReference type="ARBA" id="ARBA00011245"/>
    </source>
</evidence>
<dbReference type="GO" id="GO:0046872">
    <property type="term" value="F:metal ion binding"/>
    <property type="evidence" value="ECO:0007669"/>
    <property type="project" value="UniProtKB-KW"/>
</dbReference>
<evidence type="ECO:0000256" key="6">
    <source>
        <dbReference type="ARBA" id="ARBA00022723"/>
    </source>
</evidence>
<dbReference type="EMBL" id="QROT01000002">
    <property type="protein sequence ID" value="RHL47085.1"/>
    <property type="molecule type" value="Genomic_DNA"/>
</dbReference>
<keyword evidence="6" id="KW-0479">Metal-binding</keyword>
<dbReference type="Pfam" id="PF00483">
    <property type="entry name" value="NTP_transferase"/>
    <property type="match status" value="1"/>
</dbReference>
<dbReference type="NCBIfam" id="TIGR01656">
    <property type="entry name" value="Histidinol-ppas"/>
    <property type="match status" value="1"/>
</dbReference>
<dbReference type="InterPro" id="IPR036412">
    <property type="entry name" value="HAD-like_sf"/>
</dbReference>
<comment type="similarity">
    <text evidence="3">Belongs to the GmhB family.</text>
</comment>
<evidence type="ECO:0000256" key="5">
    <source>
        <dbReference type="ARBA" id="ARBA00022490"/>
    </source>
</evidence>
<dbReference type="InterPro" id="IPR013954">
    <property type="entry name" value="PNK3P"/>
</dbReference>
<dbReference type="GeneID" id="66466181"/>
<evidence type="ECO:0000313" key="12">
    <source>
        <dbReference type="Proteomes" id="UP000283314"/>
    </source>
</evidence>
<dbReference type="RefSeq" id="WP_118379274.1">
    <property type="nucleotide sequence ID" value="NZ_CABJDQ010000002.1"/>
</dbReference>
<proteinExistence type="inferred from homology"/>
<reference evidence="11 12" key="1">
    <citation type="submission" date="2018-08" db="EMBL/GenBank/DDBJ databases">
        <title>A genome reference for cultivated species of the human gut microbiota.</title>
        <authorList>
            <person name="Zou Y."/>
            <person name="Xue W."/>
            <person name="Luo G."/>
        </authorList>
    </citation>
    <scope>NUCLEOTIDE SEQUENCE [LARGE SCALE GENOMIC DNA]</scope>
    <source>
        <strain evidence="11 12">AF37-4</strain>
    </source>
</reference>
<comment type="caution">
    <text evidence="11">The sequence shown here is derived from an EMBL/GenBank/DDBJ whole genome shotgun (WGS) entry which is preliminary data.</text>
</comment>
<evidence type="ECO:0000256" key="3">
    <source>
        <dbReference type="ARBA" id="ARBA00005628"/>
    </source>
</evidence>
<evidence type="ECO:0000256" key="1">
    <source>
        <dbReference type="ARBA" id="ARBA00001946"/>
    </source>
</evidence>
<keyword evidence="5" id="KW-0963">Cytoplasm</keyword>
<dbReference type="InterPro" id="IPR023214">
    <property type="entry name" value="HAD_sf"/>
</dbReference>
<dbReference type="NCBIfam" id="TIGR01662">
    <property type="entry name" value="HAD-SF-IIIA"/>
    <property type="match status" value="1"/>
</dbReference>
<dbReference type="InterPro" id="IPR006543">
    <property type="entry name" value="Histidinol-phos"/>
</dbReference>
<dbReference type="GO" id="GO:0005737">
    <property type="term" value="C:cytoplasm"/>
    <property type="evidence" value="ECO:0007669"/>
    <property type="project" value="UniProtKB-SubCell"/>
</dbReference>
<dbReference type="InterPro" id="IPR029044">
    <property type="entry name" value="Nucleotide-diphossugar_trans"/>
</dbReference>
<keyword evidence="7 11" id="KW-0378">Hydrolase</keyword>
<comment type="cofactor">
    <cofactor evidence="1">
        <name>Mg(2+)</name>
        <dbReference type="ChEBI" id="CHEBI:18420"/>
    </cofactor>
</comment>
<evidence type="ECO:0000259" key="10">
    <source>
        <dbReference type="Pfam" id="PF00483"/>
    </source>
</evidence>
<dbReference type="Gene3D" id="3.90.550.10">
    <property type="entry name" value="Spore Coat Polysaccharide Biosynthesis Protein SpsA, Chain A"/>
    <property type="match status" value="1"/>
</dbReference>
<evidence type="ECO:0000256" key="7">
    <source>
        <dbReference type="ARBA" id="ARBA00022801"/>
    </source>
</evidence>
<dbReference type="GO" id="GO:0016791">
    <property type="term" value="F:phosphatase activity"/>
    <property type="evidence" value="ECO:0007669"/>
    <property type="project" value="InterPro"/>
</dbReference>
<dbReference type="PANTHER" id="PTHR42891">
    <property type="entry name" value="D-GLYCERO-BETA-D-MANNO-HEPTOSE-1,7-BISPHOSPHATE 7-PHOSPHATASE"/>
    <property type="match status" value="1"/>
</dbReference>
<dbReference type="AlphaFoldDB" id="A0A415LEW0"/>
<dbReference type="Pfam" id="PF08645">
    <property type="entry name" value="PNK3P"/>
    <property type="match status" value="1"/>
</dbReference>
<evidence type="ECO:0000256" key="2">
    <source>
        <dbReference type="ARBA" id="ARBA00004496"/>
    </source>
</evidence>
<dbReference type="InterPro" id="IPR005835">
    <property type="entry name" value="NTP_transferase_dom"/>
</dbReference>
<dbReference type="SUPFAM" id="SSF53448">
    <property type="entry name" value="Nucleotide-diphospho-sugar transferases"/>
    <property type="match status" value="1"/>
</dbReference>
<sequence>MNKRVTQAVILAGGLGTRLKPFTNTNPKPMYPINNVPFIDYLIRQMKNFGMEEVLLLLGYLPEKIMDYLGDGSRYGLTINYNITPVDYDTGMRIKHAAPQIADTFFLLYCDNYCPINYLKLFSDFCNNKAKIQITVYSNRDNYTKNNLHITDDGLVTTYDKKRIRSNLQGVDIGYALVDKSVISLLPEENCNFESEIYTQLVQKKEIFATVTEHRYYSVGSFERIKLTREFFKPKRVVFLDRDGTINKRPKQACYVEKPEDFIWLPGALEAIRLLKNNGFLVIVITNQPGIARGNLTEEMLYCIHAKMHMELLKAETEIDDILYCPHNWNEGCFCRKPSPGMLYEAQKKYELNLSECYLIGDDERDIEAGTIAGCKCRMVDEKHTILDVVKEIVALEKKGEDT</sequence>
<evidence type="ECO:0000256" key="9">
    <source>
        <dbReference type="ARBA" id="ARBA00031828"/>
    </source>
</evidence>
<evidence type="ECO:0000256" key="8">
    <source>
        <dbReference type="ARBA" id="ARBA00023277"/>
    </source>
</evidence>
<gene>
    <name evidence="11" type="ORF">DW018_02900</name>
</gene>
<feature type="domain" description="Nucleotidyl transferase" evidence="10">
    <location>
        <begin position="8"/>
        <end position="141"/>
    </location>
</feature>
<dbReference type="PANTHER" id="PTHR42891:SF1">
    <property type="entry name" value="D-GLYCERO-BETA-D-MANNO-HEPTOSE-1,7-BISPHOSPHATE 7-PHOSPHATASE"/>
    <property type="match status" value="1"/>
</dbReference>
<dbReference type="GO" id="GO:0005975">
    <property type="term" value="P:carbohydrate metabolic process"/>
    <property type="evidence" value="ECO:0007669"/>
    <property type="project" value="InterPro"/>
</dbReference>
<dbReference type="Proteomes" id="UP000283314">
    <property type="component" value="Unassembled WGS sequence"/>
</dbReference>
<keyword evidence="8" id="KW-0119">Carbohydrate metabolism</keyword>